<evidence type="ECO:0000256" key="1">
    <source>
        <dbReference type="SAM" id="Coils"/>
    </source>
</evidence>
<feature type="region of interest" description="Disordered" evidence="2">
    <location>
        <begin position="652"/>
        <end position="675"/>
    </location>
</feature>
<proteinExistence type="predicted"/>
<dbReference type="EMBL" id="JAFIMR010000002">
    <property type="protein sequence ID" value="KAI1880868.1"/>
    <property type="molecule type" value="Genomic_DNA"/>
</dbReference>
<feature type="compositionally biased region" description="Basic residues" evidence="2">
    <location>
        <begin position="1"/>
        <end position="10"/>
    </location>
</feature>
<dbReference type="Proteomes" id="UP000829685">
    <property type="component" value="Unassembled WGS sequence"/>
</dbReference>
<feature type="coiled-coil region" evidence="1">
    <location>
        <begin position="279"/>
        <end position="320"/>
    </location>
</feature>
<sequence>MRLKKPFKGRSKLDGVETLSSEPSSPKMFVDPKDLDPLQMQPGDEDRNTASTEEGNGLDLSRVNTDPVNDRKPFHVQPLQLNNEKKLNYPWSEAQSGIGLDLAGKDSELHRKAVSTTPESLEALVLSGRPTLYTSQQGLKQGPINPSQPPKARGNGISPQSSWPKDQNKIQDSMSSQLTRVPLVRNDSSYTVKTVAEVMTGPDMPGHIFTHGSAEVDSKTKNASVRVIEDVSAVSYPSGPRQTNPTHGPAMVHQAAMISTSSKTRDTTIIVTDTVCDTCNGLESNVRKQSLALKDLEKVIEELEGQNKELKRQIQEKGATETTLKHIEEHYLAQIAELEQSNEWLRNKVSEQALPTGRQAIPGVGLLPDSDITERWRKLSWNMRQHVSSNVVMPSKYPVYGESRLAVLNKITPTYTLFLRSKNDRIDLAQAVIWDYLANYVFASRTCSSWGYGSGKFSDQLKPMTDSVSAGHRQDRNFHLWRSQTAALLASYAKPDDVQSHARKLVEDIEKDLKHLLQNWGSCLRKQLFGLVMDAIQLDVELSQQKSWWFCEYPGVSDRRHRYDIEFQSGLMKAVNGNIDEGATHVTLMVSPALMKAGNSAGDNYNTIEVIVESSVHRGNPRMPVGKATPATSQALVSVRHDPMAYQNALRDKRKAQSEAESQTLGSKILKSMGI</sequence>
<dbReference type="AlphaFoldDB" id="A0A9P9WXF3"/>
<comment type="caution">
    <text evidence="3">The sequence shown here is derived from an EMBL/GenBank/DDBJ whole genome shotgun (WGS) entry which is preliminary data.</text>
</comment>
<reference evidence="3" key="1">
    <citation type="submission" date="2021-03" db="EMBL/GenBank/DDBJ databases">
        <title>Revisited historic fungal species revealed as producer of novel bioactive compounds through whole genome sequencing and comparative genomics.</title>
        <authorList>
            <person name="Vignolle G.A."/>
            <person name="Hochenegger N."/>
            <person name="Mach R.L."/>
            <person name="Mach-Aigner A.R."/>
            <person name="Javad Rahimi M."/>
            <person name="Salim K.A."/>
            <person name="Chan C.M."/>
            <person name="Lim L.B.L."/>
            <person name="Cai F."/>
            <person name="Druzhinina I.S."/>
            <person name="U'Ren J.M."/>
            <person name="Derntl C."/>
        </authorList>
    </citation>
    <scope>NUCLEOTIDE SEQUENCE</scope>
    <source>
        <strain evidence="3">TUCIM 5799</strain>
    </source>
</reference>
<name>A0A9P9WXF3_9PEZI</name>
<keyword evidence="4" id="KW-1185">Reference proteome</keyword>
<evidence type="ECO:0000313" key="4">
    <source>
        <dbReference type="Proteomes" id="UP000829685"/>
    </source>
</evidence>
<gene>
    <name evidence="3" type="ORF">JX265_001108</name>
</gene>
<feature type="compositionally biased region" description="Polar residues" evidence="2">
    <location>
        <begin position="157"/>
        <end position="170"/>
    </location>
</feature>
<organism evidence="3 4">
    <name type="scientific">Neoarthrinium moseri</name>
    <dbReference type="NCBI Taxonomy" id="1658444"/>
    <lineage>
        <taxon>Eukaryota</taxon>
        <taxon>Fungi</taxon>
        <taxon>Dikarya</taxon>
        <taxon>Ascomycota</taxon>
        <taxon>Pezizomycotina</taxon>
        <taxon>Sordariomycetes</taxon>
        <taxon>Xylariomycetidae</taxon>
        <taxon>Amphisphaeriales</taxon>
        <taxon>Apiosporaceae</taxon>
        <taxon>Neoarthrinium</taxon>
    </lineage>
</organism>
<evidence type="ECO:0000313" key="3">
    <source>
        <dbReference type="EMBL" id="KAI1880868.1"/>
    </source>
</evidence>
<protein>
    <submittedName>
        <fullName evidence="3">Uncharacterized protein</fullName>
    </submittedName>
</protein>
<accession>A0A9P9WXF3</accession>
<keyword evidence="1" id="KW-0175">Coiled coil</keyword>
<feature type="region of interest" description="Disordered" evidence="2">
    <location>
        <begin position="135"/>
        <end position="170"/>
    </location>
</feature>
<evidence type="ECO:0000256" key="2">
    <source>
        <dbReference type="SAM" id="MobiDB-lite"/>
    </source>
</evidence>
<feature type="region of interest" description="Disordered" evidence="2">
    <location>
        <begin position="1"/>
        <end position="73"/>
    </location>
</feature>